<evidence type="ECO:0008006" key="3">
    <source>
        <dbReference type="Google" id="ProtNLM"/>
    </source>
</evidence>
<keyword evidence="1" id="KW-1133">Transmembrane helix</keyword>
<accession>X1Q9R6</accession>
<name>X1Q9R6_9ZZZZ</name>
<feature type="transmembrane region" description="Helical" evidence="1">
    <location>
        <begin position="67"/>
        <end position="87"/>
    </location>
</feature>
<keyword evidence="1" id="KW-0472">Membrane</keyword>
<proteinExistence type="predicted"/>
<evidence type="ECO:0000313" key="2">
    <source>
        <dbReference type="EMBL" id="GAI47790.1"/>
    </source>
</evidence>
<keyword evidence="1" id="KW-0812">Transmembrane</keyword>
<reference evidence="2" key="1">
    <citation type="journal article" date="2014" name="Front. Microbiol.">
        <title>High frequency of phylogenetically diverse reductive dehalogenase-homologous genes in deep subseafloor sedimentary metagenomes.</title>
        <authorList>
            <person name="Kawai M."/>
            <person name="Futagami T."/>
            <person name="Toyoda A."/>
            <person name="Takaki Y."/>
            <person name="Nishi S."/>
            <person name="Hori S."/>
            <person name="Arai W."/>
            <person name="Tsubouchi T."/>
            <person name="Morono Y."/>
            <person name="Uchiyama I."/>
            <person name="Ito T."/>
            <person name="Fujiyama A."/>
            <person name="Inagaki F."/>
            <person name="Takami H."/>
        </authorList>
    </citation>
    <scope>NUCLEOTIDE SEQUENCE</scope>
    <source>
        <strain evidence="2">Expedition CK06-06</strain>
    </source>
</reference>
<dbReference type="AlphaFoldDB" id="X1Q9R6"/>
<dbReference type="EMBL" id="BARV01042413">
    <property type="protein sequence ID" value="GAI47790.1"/>
    <property type="molecule type" value="Genomic_DNA"/>
</dbReference>
<gene>
    <name evidence="2" type="ORF">S06H3_63794</name>
</gene>
<organism evidence="2">
    <name type="scientific">marine sediment metagenome</name>
    <dbReference type="NCBI Taxonomy" id="412755"/>
    <lineage>
        <taxon>unclassified sequences</taxon>
        <taxon>metagenomes</taxon>
        <taxon>ecological metagenomes</taxon>
    </lineage>
</organism>
<feature type="non-terminal residue" evidence="2">
    <location>
        <position position="1"/>
    </location>
</feature>
<evidence type="ECO:0000256" key="1">
    <source>
        <dbReference type="SAM" id="Phobius"/>
    </source>
</evidence>
<sequence length="95" mass="10673">VISLGTNRYKISVERYMYEDLEERKKNLDSLAIMAESFVVTVVAFPLFLVIIISIMGLTSGGISFDFLYILAILILPMAYAGFYVMMKSGMGEEI</sequence>
<feature type="transmembrane region" description="Helical" evidence="1">
    <location>
        <begin position="31"/>
        <end position="55"/>
    </location>
</feature>
<comment type="caution">
    <text evidence="2">The sequence shown here is derived from an EMBL/GenBank/DDBJ whole genome shotgun (WGS) entry which is preliminary data.</text>
</comment>
<protein>
    <recommendedName>
        <fullName evidence="3">ABC transmembrane type-1 domain-containing protein</fullName>
    </recommendedName>
</protein>